<evidence type="ECO:0000256" key="5">
    <source>
        <dbReference type="SAM" id="Phobius"/>
    </source>
</evidence>
<dbReference type="PANTHER" id="PTHR42910:SF1">
    <property type="entry name" value="MAJOR FACILITATOR SUPERFAMILY (MFS) PROFILE DOMAIN-CONTAINING PROTEIN"/>
    <property type="match status" value="1"/>
</dbReference>
<evidence type="ECO:0000256" key="1">
    <source>
        <dbReference type="ARBA" id="ARBA00004651"/>
    </source>
</evidence>
<dbReference type="Pfam" id="PF07690">
    <property type="entry name" value="MFS_1"/>
    <property type="match status" value="1"/>
</dbReference>
<feature type="transmembrane region" description="Helical" evidence="5">
    <location>
        <begin position="348"/>
        <end position="367"/>
    </location>
</feature>
<evidence type="ECO:0000313" key="7">
    <source>
        <dbReference type="EMBL" id="GAA4185034.1"/>
    </source>
</evidence>
<keyword evidence="8" id="KW-1185">Reference proteome</keyword>
<evidence type="ECO:0000256" key="4">
    <source>
        <dbReference type="ARBA" id="ARBA00023136"/>
    </source>
</evidence>
<feature type="transmembrane region" description="Helical" evidence="5">
    <location>
        <begin position="291"/>
        <end position="315"/>
    </location>
</feature>
<feature type="transmembrane region" description="Helical" evidence="5">
    <location>
        <begin position="234"/>
        <end position="253"/>
    </location>
</feature>
<evidence type="ECO:0000313" key="8">
    <source>
        <dbReference type="Proteomes" id="UP001500213"/>
    </source>
</evidence>
<feature type="transmembrane region" description="Helical" evidence="5">
    <location>
        <begin position="322"/>
        <end position="342"/>
    </location>
</feature>
<gene>
    <name evidence="7" type="ORF">GCM10022288_06470</name>
</gene>
<dbReference type="InterPro" id="IPR020846">
    <property type="entry name" value="MFS_dom"/>
</dbReference>
<feature type="transmembrane region" description="Helical" evidence="5">
    <location>
        <begin position="265"/>
        <end position="285"/>
    </location>
</feature>
<evidence type="ECO:0000256" key="3">
    <source>
        <dbReference type="ARBA" id="ARBA00022989"/>
    </source>
</evidence>
<feature type="domain" description="Major facilitator superfamily (MFS) profile" evidence="6">
    <location>
        <begin position="1"/>
        <end position="376"/>
    </location>
</feature>
<feature type="transmembrane region" description="Helical" evidence="5">
    <location>
        <begin position="64"/>
        <end position="81"/>
    </location>
</feature>
<keyword evidence="2 5" id="KW-0812">Transmembrane</keyword>
<keyword evidence="3 5" id="KW-1133">Transmembrane helix</keyword>
<comment type="caution">
    <text evidence="7">The sequence shown here is derived from an EMBL/GenBank/DDBJ whole genome shotgun (WGS) entry which is preliminary data.</text>
</comment>
<feature type="transmembrane region" description="Helical" evidence="5">
    <location>
        <begin position="202"/>
        <end position="222"/>
    </location>
</feature>
<dbReference type="EMBL" id="BAABBX010000005">
    <property type="protein sequence ID" value="GAA4185034.1"/>
    <property type="molecule type" value="Genomic_DNA"/>
</dbReference>
<keyword evidence="4 5" id="KW-0472">Membrane</keyword>
<feature type="transmembrane region" description="Helical" evidence="5">
    <location>
        <begin position="87"/>
        <end position="110"/>
    </location>
</feature>
<organism evidence="7 8">
    <name type="scientific">Gryllotalpicola kribbensis</name>
    <dbReference type="NCBI Taxonomy" id="993084"/>
    <lineage>
        <taxon>Bacteria</taxon>
        <taxon>Bacillati</taxon>
        <taxon>Actinomycetota</taxon>
        <taxon>Actinomycetes</taxon>
        <taxon>Micrococcales</taxon>
        <taxon>Microbacteriaceae</taxon>
        <taxon>Gryllotalpicola</taxon>
    </lineage>
</organism>
<sequence length="383" mass="38372">MLAVAAGGAIANDYAIQPALAQVARDFGAPVPLVAVVASAAMAGYLAGLALLVPLADRLNPRTLIPVQLLVLAGVLAFAAAAPSPGVLIGCFVVIGGLTTVAAQASAVVGKHSDPGRRGARMGAVSAGISAGILLSRFAGGVLADWIGWRGALLAFAAFVAATALAAFSLLPSGKESPSGSYLASLRALPGLLRTRPRLRHATAAGMLWFFAFNLVWVGLALRLAEPPYTLSPAAIGLYSLAGVLGLVVTRTAGRLSDRFGNRAVMTTGLTVAACAALVLTFGLGNPVATAAALALFDAGCFAAQVANQAGIVAIDPARSGALNAAYLTLYYAAGAIGTAIAGTIVAAGWPAITLLAAAAAAAAVLLTRIKRRRVNNVLTSYI</sequence>
<accession>A0ABP8AJM2</accession>
<dbReference type="InterPro" id="IPR036259">
    <property type="entry name" value="MFS_trans_sf"/>
</dbReference>
<feature type="transmembrane region" description="Helical" evidence="5">
    <location>
        <begin position="122"/>
        <end position="140"/>
    </location>
</feature>
<dbReference type="PANTHER" id="PTHR42910">
    <property type="entry name" value="TRANSPORTER SCO4007-RELATED"/>
    <property type="match status" value="1"/>
</dbReference>
<evidence type="ECO:0000256" key="2">
    <source>
        <dbReference type="ARBA" id="ARBA00022692"/>
    </source>
</evidence>
<dbReference type="Proteomes" id="UP001500213">
    <property type="component" value="Unassembled WGS sequence"/>
</dbReference>
<dbReference type="SUPFAM" id="SSF103473">
    <property type="entry name" value="MFS general substrate transporter"/>
    <property type="match status" value="1"/>
</dbReference>
<proteinExistence type="predicted"/>
<reference evidence="8" key="1">
    <citation type="journal article" date="2019" name="Int. J. Syst. Evol. Microbiol.">
        <title>The Global Catalogue of Microorganisms (GCM) 10K type strain sequencing project: providing services to taxonomists for standard genome sequencing and annotation.</title>
        <authorList>
            <consortium name="The Broad Institute Genomics Platform"/>
            <consortium name="The Broad Institute Genome Sequencing Center for Infectious Disease"/>
            <person name="Wu L."/>
            <person name="Ma J."/>
        </authorList>
    </citation>
    <scope>NUCLEOTIDE SEQUENCE [LARGE SCALE GENOMIC DNA]</scope>
    <source>
        <strain evidence="8">JCM 17593</strain>
    </source>
</reference>
<name>A0ABP8AJM2_9MICO</name>
<dbReference type="PROSITE" id="PS50850">
    <property type="entry name" value="MFS"/>
    <property type="match status" value="1"/>
</dbReference>
<dbReference type="InterPro" id="IPR011701">
    <property type="entry name" value="MFS"/>
</dbReference>
<comment type="subcellular location">
    <subcellularLocation>
        <location evidence="1">Cell membrane</location>
        <topology evidence="1">Multi-pass membrane protein</topology>
    </subcellularLocation>
</comment>
<dbReference type="Gene3D" id="1.20.1250.20">
    <property type="entry name" value="MFS general substrate transporter like domains"/>
    <property type="match status" value="1"/>
</dbReference>
<dbReference type="CDD" id="cd17324">
    <property type="entry name" value="MFS_NepI_like"/>
    <property type="match status" value="1"/>
</dbReference>
<evidence type="ECO:0000259" key="6">
    <source>
        <dbReference type="PROSITE" id="PS50850"/>
    </source>
</evidence>
<feature type="transmembrane region" description="Helical" evidence="5">
    <location>
        <begin position="152"/>
        <end position="171"/>
    </location>
</feature>
<protein>
    <submittedName>
        <fullName evidence="7">MFS transporter</fullName>
    </submittedName>
</protein>
<feature type="transmembrane region" description="Helical" evidence="5">
    <location>
        <begin position="31"/>
        <end position="52"/>
    </location>
</feature>